<reference evidence="3" key="1">
    <citation type="submission" date="2020-10" db="EMBL/GenBank/DDBJ databases">
        <authorList>
            <person name="Castelo-Branco R."/>
            <person name="Eusebio N."/>
            <person name="Adriana R."/>
            <person name="Vieira A."/>
            <person name="Brugerolle De Fraissinette N."/>
            <person name="Rezende De Castro R."/>
            <person name="Schneider M.P."/>
            <person name="Vasconcelos V."/>
            <person name="Leao P.N."/>
        </authorList>
    </citation>
    <scope>NUCLEOTIDE SEQUENCE</scope>
    <source>
        <strain evidence="3">LEGE 11480</strain>
    </source>
</reference>
<comment type="caution">
    <text evidence="3">The sequence shown here is derived from an EMBL/GenBank/DDBJ whole genome shotgun (WGS) entry which is preliminary data.</text>
</comment>
<dbReference type="AlphaFoldDB" id="A0A928Z404"/>
<feature type="domain" description="DUF218" evidence="2">
    <location>
        <begin position="42"/>
        <end position="160"/>
    </location>
</feature>
<organism evidence="3 4">
    <name type="scientific">Romeriopsis navalis LEGE 11480</name>
    <dbReference type="NCBI Taxonomy" id="2777977"/>
    <lineage>
        <taxon>Bacteria</taxon>
        <taxon>Bacillati</taxon>
        <taxon>Cyanobacteriota</taxon>
        <taxon>Cyanophyceae</taxon>
        <taxon>Leptolyngbyales</taxon>
        <taxon>Leptolyngbyaceae</taxon>
        <taxon>Romeriopsis</taxon>
        <taxon>Romeriopsis navalis</taxon>
    </lineage>
</organism>
<dbReference type="Pfam" id="PF02698">
    <property type="entry name" value="DUF218"/>
    <property type="match status" value="1"/>
</dbReference>
<dbReference type="EMBL" id="JADEXQ010000022">
    <property type="protein sequence ID" value="MBE9029810.1"/>
    <property type="molecule type" value="Genomic_DNA"/>
</dbReference>
<protein>
    <submittedName>
        <fullName evidence="3">YdcF family protein</fullName>
    </submittedName>
</protein>
<accession>A0A928Z404</accession>
<evidence type="ECO:0000313" key="3">
    <source>
        <dbReference type="EMBL" id="MBE9029810.1"/>
    </source>
</evidence>
<dbReference type="Gene3D" id="3.40.50.620">
    <property type="entry name" value="HUPs"/>
    <property type="match status" value="1"/>
</dbReference>
<feature type="transmembrane region" description="Helical" evidence="1">
    <location>
        <begin position="12"/>
        <end position="33"/>
    </location>
</feature>
<evidence type="ECO:0000313" key="4">
    <source>
        <dbReference type="Proteomes" id="UP000625316"/>
    </source>
</evidence>
<keyword evidence="1" id="KW-0472">Membrane</keyword>
<keyword evidence="4" id="KW-1185">Reference proteome</keyword>
<keyword evidence="1" id="KW-1133">Transmembrane helix</keyword>
<gene>
    <name evidence="3" type="ORF">IQ266_08725</name>
</gene>
<dbReference type="CDD" id="cd06259">
    <property type="entry name" value="YdcF-like"/>
    <property type="match status" value="1"/>
</dbReference>
<dbReference type="InterPro" id="IPR014729">
    <property type="entry name" value="Rossmann-like_a/b/a_fold"/>
</dbReference>
<evidence type="ECO:0000256" key="1">
    <source>
        <dbReference type="SAM" id="Phobius"/>
    </source>
</evidence>
<keyword evidence="1" id="KW-0812">Transmembrane</keyword>
<dbReference type="InterPro" id="IPR003848">
    <property type="entry name" value="DUF218"/>
</dbReference>
<proteinExistence type="predicted"/>
<evidence type="ECO:0000259" key="2">
    <source>
        <dbReference type="Pfam" id="PF02698"/>
    </source>
</evidence>
<name>A0A928Z404_9CYAN</name>
<dbReference type="Proteomes" id="UP000625316">
    <property type="component" value="Unassembled WGS sequence"/>
</dbReference>
<sequence>MSRRRYRFRKYLRLGLLILSLPMFGFIPARLMIATIQAPAPQAILTLGGARQREAFTAELAKNHADLDVWISSGLSQKDAQRIFSEAGVDFHRVHQDRVATDTVTNFTSIVDRLQQRNIQHVYLVTSDFHMPRAEAIATVILGSRGIRFTPMPVPSQEESESPLRIVRDIGRSIVWIFTGQTGAELRTGRATYKLNNQIFGQNERQRR</sequence>